<proteinExistence type="predicted"/>
<evidence type="ECO:0000313" key="4">
    <source>
        <dbReference type="Proteomes" id="UP001151760"/>
    </source>
</evidence>
<dbReference type="EMBL" id="BQNB010019269">
    <property type="protein sequence ID" value="GJT83513.1"/>
    <property type="molecule type" value="Genomic_DNA"/>
</dbReference>
<reference evidence="3" key="1">
    <citation type="journal article" date="2022" name="Int. J. Mol. Sci.">
        <title>Draft Genome of Tanacetum Coccineum: Genomic Comparison of Closely Related Tanacetum-Family Plants.</title>
        <authorList>
            <person name="Yamashiro T."/>
            <person name="Shiraishi A."/>
            <person name="Nakayama K."/>
            <person name="Satake H."/>
        </authorList>
    </citation>
    <scope>NUCLEOTIDE SEQUENCE</scope>
</reference>
<evidence type="ECO:0000256" key="1">
    <source>
        <dbReference type="SAM" id="Coils"/>
    </source>
</evidence>
<keyword evidence="1" id="KW-0175">Coiled coil</keyword>
<feature type="region of interest" description="Disordered" evidence="2">
    <location>
        <begin position="435"/>
        <end position="454"/>
    </location>
</feature>
<dbReference type="Proteomes" id="UP001151760">
    <property type="component" value="Unassembled WGS sequence"/>
</dbReference>
<protein>
    <submittedName>
        <fullName evidence="3">Uncharacterized protein</fullName>
    </submittedName>
</protein>
<gene>
    <name evidence="3" type="ORF">Tco_1057855</name>
</gene>
<accession>A0ABQ5H8M3</accession>
<comment type="caution">
    <text evidence="3">The sequence shown here is derived from an EMBL/GenBank/DDBJ whole genome shotgun (WGS) entry which is preliminary data.</text>
</comment>
<evidence type="ECO:0000313" key="3">
    <source>
        <dbReference type="EMBL" id="GJT83513.1"/>
    </source>
</evidence>
<reference evidence="3" key="2">
    <citation type="submission" date="2022-01" db="EMBL/GenBank/DDBJ databases">
        <authorList>
            <person name="Yamashiro T."/>
            <person name="Shiraishi A."/>
            <person name="Satake H."/>
            <person name="Nakayama K."/>
        </authorList>
    </citation>
    <scope>NUCLEOTIDE SEQUENCE</scope>
</reference>
<name>A0ABQ5H8M3_9ASTR</name>
<sequence length="598" mass="68560">MVDNECSSPPPINTISYNNHHIFPEITPSIGPSVKSSKIRSKICLEILIEKLLCRCLAQMSVKNKIGKRVRWGVYQSQKGYQAEEKQDSTYSIRSLTKERLVWTLRCTDLIPNRNIQMTFPCRMRECLSDMEVTDHAQSFHKVSSTTWFKTDSRKRERPFSEEIKASKDEVDIWFIHSNGSASRTGKKKLCIANLEARNLPYPYPSSKQLVTRLGLEELVLRCGKVITSARHRDNVLSSYSSLHVDKKPVRYYFNEDYTISPHKTRASVLHRDGWRLGSGQRRQGKKQRLLQQQSRKTTISRIFRSLEALLETYKSFGTKGTIPTISAINWRDLPRDNPLVSVDVLGYLNDGDGDLIKGVNSFRQTLIVMHFFILCKDGVPSQDDTTAWNEFSSIMASAIICLVTNQKFNFSKYIFKSMVKNLDNAGKVLMYPRKPKRKDTQIPQSSGPTDNVADKAVNEEMDDSLERVATIATSLDAEQDRAKNLKLIIKLLKRLHEDLTDDKRHDCLYISLGKEENILIAKRVAEKRNRPPARAQQGALLYLSEIHERIEAKNLKNKSFTNIQELFDKAMKRVNTFIDYITELVEESSKKAKAEIA</sequence>
<organism evidence="3 4">
    <name type="scientific">Tanacetum coccineum</name>
    <dbReference type="NCBI Taxonomy" id="301880"/>
    <lineage>
        <taxon>Eukaryota</taxon>
        <taxon>Viridiplantae</taxon>
        <taxon>Streptophyta</taxon>
        <taxon>Embryophyta</taxon>
        <taxon>Tracheophyta</taxon>
        <taxon>Spermatophyta</taxon>
        <taxon>Magnoliopsida</taxon>
        <taxon>eudicotyledons</taxon>
        <taxon>Gunneridae</taxon>
        <taxon>Pentapetalae</taxon>
        <taxon>asterids</taxon>
        <taxon>campanulids</taxon>
        <taxon>Asterales</taxon>
        <taxon>Asteraceae</taxon>
        <taxon>Asteroideae</taxon>
        <taxon>Anthemideae</taxon>
        <taxon>Anthemidinae</taxon>
        <taxon>Tanacetum</taxon>
    </lineage>
</organism>
<feature type="coiled-coil region" evidence="1">
    <location>
        <begin position="476"/>
        <end position="503"/>
    </location>
</feature>
<evidence type="ECO:0000256" key="2">
    <source>
        <dbReference type="SAM" id="MobiDB-lite"/>
    </source>
</evidence>
<keyword evidence="4" id="KW-1185">Reference proteome</keyword>